<keyword evidence="6" id="KW-0732">Signal</keyword>
<feature type="chain" id="PRO_5030099313" description="peptidylprolyl isomerase" evidence="6">
    <location>
        <begin position="20"/>
        <end position="280"/>
    </location>
</feature>
<keyword evidence="4 5" id="KW-0697">Rotamase</keyword>
<comment type="similarity">
    <text evidence="2">Belongs to the PpiC/parvulin rotamase family.</text>
</comment>
<dbReference type="SUPFAM" id="SSF109998">
    <property type="entry name" value="Triger factor/SurA peptide-binding domain-like"/>
    <property type="match status" value="1"/>
</dbReference>
<dbReference type="PANTHER" id="PTHR47245">
    <property type="entry name" value="PEPTIDYLPROLYL ISOMERASE"/>
    <property type="match status" value="1"/>
</dbReference>
<dbReference type="InterPro" id="IPR050245">
    <property type="entry name" value="PrsA_foldase"/>
</dbReference>
<evidence type="ECO:0000313" key="8">
    <source>
        <dbReference type="EMBL" id="TCS99590.1"/>
    </source>
</evidence>
<dbReference type="OrthoDB" id="9812372at2"/>
<feature type="signal peptide" evidence="6">
    <location>
        <begin position="1"/>
        <end position="19"/>
    </location>
</feature>
<keyword evidence="9" id="KW-1185">Reference proteome</keyword>
<reference evidence="8 9" key="1">
    <citation type="submission" date="2019-03" db="EMBL/GenBank/DDBJ databases">
        <title>Genomic Encyclopedia of Type Strains, Phase IV (KMG-IV): sequencing the most valuable type-strain genomes for metagenomic binning, comparative biology and taxonomic classification.</title>
        <authorList>
            <person name="Goeker M."/>
        </authorList>
    </citation>
    <scope>NUCLEOTIDE SEQUENCE [LARGE SCALE GENOMIC DNA]</scope>
    <source>
        <strain evidence="8 9">DSM 21944</strain>
    </source>
</reference>
<evidence type="ECO:0000259" key="7">
    <source>
        <dbReference type="PROSITE" id="PS50198"/>
    </source>
</evidence>
<proteinExistence type="inferred from homology"/>
<evidence type="ECO:0000256" key="5">
    <source>
        <dbReference type="PROSITE-ProRule" id="PRU00278"/>
    </source>
</evidence>
<dbReference type="RefSeq" id="WP_123521628.1">
    <property type="nucleotide sequence ID" value="NZ_JBHLWF010000028.1"/>
</dbReference>
<evidence type="ECO:0000256" key="4">
    <source>
        <dbReference type="ARBA" id="ARBA00023110"/>
    </source>
</evidence>
<evidence type="ECO:0000256" key="3">
    <source>
        <dbReference type="ARBA" id="ARBA00013194"/>
    </source>
</evidence>
<feature type="domain" description="PpiC" evidence="7">
    <location>
        <begin position="149"/>
        <end position="237"/>
    </location>
</feature>
<dbReference type="Proteomes" id="UP000294599">
    <property type="component" value="Unassembled WGS sequence"/>
</dbReference>
<evidence type="ECO:0000313" key="9">
    <source>
        <dbReference type="Proteomes" id="UP000294599"/>
    </source>
</evidence>
<accession>A0A4R3LIM1</accession>
<dbReference type="PANTHER" id="PTHR47245:SF2">
    <property type="entry name" value="PEPTIDYL-PROLYL CIS-TRANS ISOMERASE HP_0175-RELATED"/>
    <property type="match status" value="1"/>
</dbReference>
<dbReference type="Pfam" id="PF13145">
    <property type="entry name" value="Rotamase_2"/>
    <property type="match status" value="1"/>
</dbReference>
<dbReference type="Gene3D" id="3.10.50.40">
    <property type="match status" value="1"/>
</dbReference>
<dbReference type="InterPro" id="IPR027304">
    <property type="entry name" value="Trigger_fact/SurA_dom_sf"/>
</dbReference>
<evidence type="ECO:0000256" key="1">
    <source>
        <dbReference type="ARBA" id="ARBA00000971"/>
    </source>
</evidence>
<gene>
    <name evidence="8" type="ORF">EDC25_10522</name>
</gene>
<dbReference type="AlphaFoldDB" id="A0A4R3LIM1"/>
<dbReference type="InterPro" id="IPR000297">
    <property type="entry name" value="PPIase_PpiC"/>
</dbReference>
<name>A0A4R3LIM1_9GAMM</name>
<evidence type="ECO:0000256" key="2">
    <source>
        <dbReference type="ARBA" id="ARBA00007656"/>
    </source>
</evidence>
<dbReference type="InterPro" id="IPR046357">
    <property type="entry name" value="PPIase_dom_sf"/>
</dbReference>
<dbReference type="EMBL" id="SMAF01000005">
    <property type="protein sequence ID" value="TCS99590.1"/>
    <property type="molecule type" value="Genomic_DNA"/>
</dbReference>
<dbReference type="GO" id="GO:0003755">
    <property type="term" value="F:peptidyl-prolyl cis-trans isomerase activity"/>
    <property type="evidence" value="ECO:0007669"/>
    <property type="project" value="UniProtKB-KW"/>
</dbReference>
<comment type="catalytic activity">
    <reaction evidence="1">
        <text>[protein]-peptidylproline (omega=180) = [protein]-peptidylproline (omega=0)</text>
        <dbReference type="Rhea" id="RHEA:16237"/>
        <dbReference type="Rhea" id="RHEA-COMP:10747"/>
        <dbReference type="Rhea" id="RHEA-COMP:10748"/>
        <dbReference type="ChEBI" id="CHEBI:83833"/>
        <dbReference type="ChEBI" id="CHEBI:83834"/>
        <dbReference type="EC" id="5.2.1.8"/>
    </reaction>
</comment>
<sequence>MNKIARLILLALPLTVPLAACNRDAGPRADASTVTAPLPLADADKVVARVDGLAITQPLLEALARGRGLDLADPAQRTRALDELVEYAVLVAAARRDESVADAAARADVELNALAGRANVVMGRLGARHEPDEADLRAEYDQQMQVNGDREYQVAHLLFAEEGPALSAAGAVLTGTPFEDVRTQFGSQARQAVDLGWIKLGQVPEEFAAALREMEPGQTTPVPVQTPYGWHVIHLMDRRPFSPPPFEQVREGIRRMLVSRDTRAEVDALKARARIDISVP</sequence>
<evidence type="ECO:0000256" key="6">
    <source>
        <dbReference type="SAM" id="SignalP"/>
    </source>
</evidence>
<protein>
    <recommendedName>
        <fullName evidence="3">peptidylprolyl isomerase</fullName>
        <ecNumber evidence="3">5.2.1.8</ecNumber>
    </recommendedName>
</protein>
<keyword evidence="5 8" id="KW-0413">Isomerase</keyword>
<organism evidence="8 9">
    <name type="scientific">Pseudofulvimonas gallinarii</name>
    <dbReference type="NCBI Taxonomy" id="634155"/>
    <lineage>
        <taxon>Bacteria</taxon>
        <taxon>Pseudomonadati</taxon>
        <taxon>Pseudomonadota</taxon>
        <taxon>Gammaproteobacteria</taxon>
        <taxon>Lysobacterales</taxon>
        <taxon>Rhodanobacteraceae</taxon>
        <taxon>Pseudofulvimonas</taxon>
    </lineage>
</organism>
<dbReference type="PROSITE" id="PS50198">
    <property type="entry name" value="PPIC_PPIASE_2"/>
    <property type="match status" value="1"/>
</dbReference>
<comment type="caution">
    <text evidence="8">The sequence shown here is derived from an EMBL/GenBank/DDBJ whole genome shotgun (WGS) entry which is preliminary data.</text>
</comment>
<dbReference type="EC" id="5.2.1.8" evidence="3"/>
<dbReference type="SUPFAM" id="SSF54534">
    <property type="entry name" value="FKBP-like"/>
    <property type="match status" value="1"/>
</dbReference>